<dbReference type="SUPFAM" id="SSF57701">
    <property type="entry name" value="Zn2/Cys6 DNA-binding domain"/>
    <property type="match status" value="1"/>
</dbReference>
<sequence>MNDTHLESTITTPVEGTQGTPGDISRQRRKSAGNRVKSCAECRRLKLKCDRRLPCDNCGKRGIGSICPHGVLKSTKARTMILENNEALHDRIASLEQALRLLTTEAGGHPLLQRTYNLEPEGALSGWEEEEDNMQIVTSAAKRSRTGGKRSRLSRSDASSGEALEASTGSGVTDDYTSSSDHPGHLRIDGGDIGASRFFGDASSLFLVERSDVPEDQSHLGRKVQYIFRPGWVESFIYERDSALRYEYTLSELTAQLPSRQEASRLAGIYFENVAWSTNIVEKDEFQEDFLDQIYPVTRPDAQLLAVVYLTLALGALFDPSLPPGANNNPYTRDLFALGRAGLTLDSSGTIIYVQAIHLMVTWFTNGGQVVSSNQSTWPLIGLAMRIVQALGLHRDGRHFGLPYAEIMNRRRIFWEIHAYDLMLAMSTGRPTSMASTAFDAQVPSTPEGGDCYHEWRYLLSWRVFSKVNDLQTAISPSPYETVLRYDRDFRKFQHDSPSQLSLDETPPPPGHPSQTLAVQRFTMRLQNNVGLLLLHRGWFARALLDEPEEPLRSKYSPSFIACLESCKLIIEAVRRAASEVPHLYHRRWFFLFHTFTACACLAAAVIRAPLSMLAQTSLLALEGGIKLFRTLIEKKNCFAQCGHSTLTNEDDLEMLGKGRKTTDHCKDTPQANLFPPSVDRQGRADVILQSHTSSTDSSNHDVDAVPPYNTSYINGGVAQPVEFNLAYEPFDGLNWGDGGLPAADFDVDAFLANFGISNDANEVLESFDGAGGE</sequence>
<dbReference type="GO" id="GO:0005634">
    <property type="term" value="C:nucleus"/>
    <property type="evidence" value="ECO:0007669"/>
    <property type="project" value="UniProtKB-SubCell"/>
</dbReference>
<dbReference type="STRING" id="71784.A0A1Y2AU52"/>
<dbReference type="SMART" id="SM00066">
    <property type="entry name" value="GAL4"/>
    <property type="match status" value="1"/>
</dbReference>
<protein>
    <recommendedName>
        <fullName evidence="5">Zn(2)-C6 fungal-type domain-containing protein</fullName>
    </recommendedName>
</protein>
<feature type="compositionally biased region" description="Polar residues" evidence="4">
    <location>
        <begin position="7"/>
        <end position="20"/>
    </location>
</feature>
<evidence type="ECO:0000256" key="2">
    <source>
        <dbReference type="ARBA" id="ARBA00022723"/>
    </source>
</evidence>
<dbReference type="GO" id="GO:0000981">
    <property type="term" value="F:DNA-binding transcription factor activity, RNA polymerase II-specific"/>
    <property type="evidence" value="ECO:0007669"/>
    <property type="project" value="InterPro"/>
</dbReference>
<feature type="region of interest" description="Disordered" evidence="4">
    <location>
        <begin position="1"/>
        <end position="31"/>
    </location>
</feature>
<dbReference type="OrthoDB" id="424974at2759"/>
<name>A0A1Y2AU52_9TREE</name>
<gene>
    <name evidence="6" type="ORF">BCR39DRAFT_590164</name>
</gene>
<feature type="domain" description="Zn(2)-C6 fungal-type" evidence="5">
    <location>
        <begin position="38"/>
        <end position="69"/>
    </location>
</feature>
<dbReference type="PANTHER" id="PTHR31001:SF56">
    <property type="entry name" value="ZN(2)-C6 FUNGAL-TYPE DOMAIN-CONTAINING PROTEIN"/>
    <property type="match status" value="1"/>
</dbReference>
<evidence type="ECO:0000256" key="1">
    <source>
        <dbReference type="ARBA" id="ARBA00004123"/>
    </source>
</evidence>
<dbReference type="EMBL" id="MCFC01000057">
    <property type="protein sequence ID" value="ORY25465.1"/>
    <property type="molecule type" value="Genomic_DNA"/>
</dbReference>
<dbReference type="InterPro" id="IPR007219">
    <property type="entry name" value="XnlR_reg_dom"/>
</dbReference>
<dbReference type="AlphaFoldDB" id="A0A1Y2AU52"/>
<comment type="caution">
    <text evidence="6">The sequence shown here is derived from an EMBL/GenBank/DDBJ whole genome shotgun (WGS) entry which is preliminary data.</text>
</comment>
<dbReference type="InterPro" id="IPR050613">
    <property type="entry name" value="Sec_Metabolite_Reg"/>
</dbReference>
<dbReference type="InterPro" id="IPR001138">
    <property type="entry name" value="Zn2Cys6_DnaBD"/>
</dbReference>
<dbReference type="GO" id="GO:0003677">
    <property type="term" value="F:DNA binding"/>
    <property type="evidence" value="ECO:0007669"/>
    <property type="project" value="InterPro"/>
</dbReference>
<dbReference type="InterPro" id="IPR036864">
    <property type="entry name" value="Zn2-C6_fun-type_DNA-bd_sf"/>
</dbReference>
<keyword evidence="3" id="KW-0539">Nucleus</keyword>
<dbReference type="Pfam" id="PF04082">
    <property type="entry name" value="Fungal_trans"/>
    <property type="match status" value="1"/>
</dbReference>
<evidence type="ECO:0000259" key="5">
    <source>
        <dbReference type="PROSITE" id="PS50048"/>
    </source>
</evidence>
<dbReference type="PANTHER" id="PTHR31001">
    <property type="entry name" value="UNCHARACTERIZED TRANSCRIPTIONAL REGULATORY PROTEIN"/>
    <property type="match status" value="1"/>
</dbReference>
<feature type="region of interest" description="Disordered" evidence="4">
    <location>
        <begin position="139"/>
        <end position="187"/>
    </location>
</feature>
<dbReference type="GO" id="GO:0006351">
    <property type="term" value="P:DNA-templated transcription"/>
    <property type="evidence" value="ECO:0007669"/>
    <property type="project" value="InterPro"/>
</dbReference>
<comment type="subcellular location">
    <subcellularLocation>
        <location evidence="1">Nucleus</location>
    </subcellularLocation>
</comment>
<feature type="region of interest" description="Disordered" evidence="4">
    <location>
        <begin position="496"/>
        <end position="515"/>
    </location>
</feature>
<dbReference type="InParanoid" id="A0A1Y2AU52"/>
<dbReference type="PROSITE" id="PS50048">
    <property type="entry name" value="ZN2_CY6_FUNGAL_2"/>
    <property type="match status" value="1"/>
</dbReference>
<dbReference type="Proteomes" id="UP000193986">
    <property type="component" value="Unassembled WGS sequence"/>
</dbReference>
<dbReference type="Pfam" id="PF00172">
    <property type="entry name" value="Zn_clus"/>
    <property type="match status" value="1"/>
</dbReference>
<evidence type="ECO:0000313" key="7">
    <source>
        <dbReference type="Proteomes" id="UP000193986"/>
    </source>
</evidence>
<organism evidence="6 7">
    <name type="scientific">Naematelia encephala</name>
    <dbReference type="NCBI Taxonomy" id="71784"/>
    <lineage>
        <taxon>Eukaryota</taxon>
        <taxon>Fungi</taxon>
        <taxon>Dikarya</taxon>
        <taxon>Basidiomycota</taxon>
        <taxon>Agaricomycotina</taxon>
        <taxon>Tremellomycetes</taxon>
        <taxon>Tremellales</taxon>
        <taxon>Naemateliaceae</taxon>
        <taxon>Naematelia</taxon>
    </lineage>
</organism>
<dbReference type="GO" id="GO:0008270">
    <property type="term" value="F:zinc ion binding"/>
    <property type="evidence" value="ECO:0007669"/>
    <property type="project" value="InterPro"/>
</dbReference>
<evidence type="ECO:0000256" key="3">
    <source>
        <dbReference type="ARBA" id="ARBA00023242"/>
    </source>
</evidence>
<keyword evidence="2" id="KW-0479">Metal-binding</keyword>
<dbReference type="PROSITE" id="PS00463">
    <property type="entry name" value="ZN2_CY6_FUNGAL_1"/>
    <property type="match status" value="1"/>
</dbReference>
<dbReference type="SMART" id="SM00906">
    <property type="entry name" value="Fungal_trans"/>
    <property type="match status" value="1"/>
</dbReference>
<evidence type="ECO:0000313" key="6">
    <source>
        <dbReference type="EMBL" id="ORY25465.1"/>
    </source>
</evidence>
<keyword evidence="7" id="KW-1185">Reference proteome</keyword>
<accession>A0A1Y2AU52</accession>
<feature type="compositionally biased region" description="Polar residues" evidence="4">
    <location>
        <begin position="167"/>
        <end position="181"/>
    </location>
</feature>
<reference evidence="6 7" key="1">
    <citation type="submission" date="2016-07" db="EMBL/GenBank/DDBJ databases">
        <title>Pervasive Adenine N6-methylation of Active Genes in Fungi.</title>
        <authorList>
            <consortium name="DOE Joint Genome Institute"/>
            <person name="Mondo S.J."/>
            <person name="Dannebaum R.O."/>
            <person name="Kuo R.C."/>
            <person name="Labutti K."/>
            <person name="Haridas S."/>
            <person name="Kuo A."/>
            <person name="Salamov A."/>
            <person name="Ahrendt S.R."/>
            <person name="Lipzen A."/>
            <person name="Sullivan W."/>
            <person name="Andreopoulos W.B."/>
            <person name="Clum A."/>
            <person name="Lindquist E."/>
            <person name="Daum C."/>
            <person name="Ramamoorthy G.K."/>
            <person name="Gryganskyi A."/>
            <person name="Culley D."/>
            <person name="Magnuson J.K."/>
            <person name="James T.Y."/>
            <person name="O'Malley M.A."/>
            <person name="Stajich J.E."/>
            <person name="Spatafora J.W."/>
            <person name="Visel A."/>
            <person name="Grigoriev I.V."/>
        </authorList>
    </citation>
    <scope>NUCLEOTIDE SEQUENCE [LARGE SCALE GENOMIC DNA]</scope>
    <source>
        <strain evidence="6 7">68-887.2</strain>
    </source>
</reference>
<evidence type="ECO:0000256" key="4">
    <source>
        <dbReference type="SAM" id="MobiDB-lite"/>
    </source>
</evidence>
<proteinExistence type="predicted"/>
<feature type="compositionally biased region" description="Basic residues" evidence="4">
    <location>
        <begin position="142"/>
        <end position="153"/>
    </location>
</feature>
<dbReference type="Gene3D" id="4.10.240.10">
    <property type="entry name" value="Zn(2)-C6 fungal-type DNA-binding domain"/>
    <property type="match status" value="1"/>
</dbReference>
<dbReference type="CDD" id="cd00067">
    <property type="entry name" value="GAL4"/>
    <property type="match status" value="1"/>
</dbReference>
<dbReference type="CDD" id="cd12148">
    <property type="entry name" value="fungal_TF_MHR"/>
    <property type="match status" value="1"/>
</dbReference>